<dbReference type="InterPro" id="IPR055149">
    <property type="entry name" value="Agl_cat_D2"/>
</dbReference>
<proteinExistence type="predicted"/>
<keyword evidence="4" id="KW-0456">Lyase</keyword>
<evidence type="ECO:0000259" key="3">
    <source>
        <dbReference type="Pfam" id="PF22816"/>
    </source>
</evidence>
<feature type="signal peptide" evidence="1">
    <location>
        <begin position="1"/>
        <end position="28"/>
    </location>
</feature>
<reference evidence="4 5" key="1">
    <citation type="submission" date="2017-12" db="EMBL/GenBank/DDBJ databases">
        <title>Phylogenetic diversity of female urinary microbiome.</title>
        <authorList>
            <person name="Thomas-White K."/>
            <person name="Wolfe A.J."/>
        </authorList>
    </citation>
    <scope>NUCLEOTIDE SEQUENCE [LARGE SCALE GENOMIC DNA]</scope>
    <source>
        <strain evidence="4 5">UMB0018</strain>
    </source>
</reference>
<dbReference type="InterPro" id="IPR006626">
    <property type="entry name" value="PbH1"/>
</dbReference>
<evidence type="ECO:0000313" key="4">
    <source>
        <dbReference type="EMBL" id="PKY64864.1"/>
    </source>
</evidence>
<keyword evidence="1" id="KW-0732">Signal</keyword>
<comment type="caution">
    <text evidence="4">The sequence shown here is derived from an EMBL/GenBank/DDBJ whole genome shotgun (WGS) entry which is preliminary data.</text>
</comment>
<dbReference type="GO" id="GO:0016829">
    <property type="term" value="F:lyase activity"/>
    <property type="evidence" value="ECO:0007669"/>
    <property type="project" value="UniProtKB-KW"/>
</dbReference>
<accession>A0A2I1I148</accession>
<gene>
    <name evidence="4" type="ORF">CYJ22_03695</name>
</gene>
<dbReference type="Proteomes" id="UP000234198">
    <property type="component" value="Unassembled WGS sequence"/>
</dbReference>
<dbReference type="SUPFAM" id="SSF51126">
    <property type="entry name" value="Pectin lyase-like"/>
    <property type="match status" value="1"/>
</dbReference>
<sequence>MKRGPFIAGAGLLGVIALVPALVPSAVAADEQYGATVPYARYEAEEASRSDGTTLERSDDIESTAIEASGQSYVALKDQDSSLDFTATSAANALDLRFTLPDHKSGQVQVYINNDLAATLTLSSETAWQYVYKESVYDEPTLAPGTAHKRFRFDEVHTLLNGQIQKGDHVRIVKVDQNDTEYGIDFIELEQAAPAIERPEGAVSIADYNNAKPGDGVADDDALISAMDAAANTSSKVVYIPAGTWEFSRKIGIDYPGLTFQGAGLWYTNIFFTSDQREGGGIVFNPGASNETLTDFYMSSNLKSRFGEGAQYKGFAGAAGVNTRVANVWVEHFECGFWMGAYRDHEHMTYTDGMVIENSRIRNNFADGVNFVQGTKNSTVRNSSVRGNGDDSLASWASNDLRSQSDADASKFNSFIGNTIELGWRAGGIGLFGGEGHVVKDNLIVNNFSGAGIRISTVFEGRNFTYNHAGMTITHNKLVRTGTTDDFYGKKRGAIDFEENLEVGQVLNVSVTDNLIVRPYAEEISANFDLDSEALRKQGITLRDNKRDDEAVATEQAQIVNHVLVGDQVVRTVPETENYSLYWYQRDERGAHGTINRYWVSKADGVAITPDMEYSVEGGKRVYNVTLADLPQYLPTSTDFSGSYDYVADLERSQPADDGTTIVVRFWSAK</sequence>
<dbReference type="AlphaFoldDB" id="A0A2I1I148"/>
<dbReference type="InterPro" id="IPR011050">
    <property type="entry name" value="Pectin_lyase_fold/virulence"/>
</dbReference>
<feature type="domain" description="CBM6/CBM35/CBM36-like 1" evidence="2">
    <location>
        <begin position="37"/>
        <end position="191"/>
    </location>
</feature>
<name>A0A2I1I148_9ACTO</name>
<organism evidence="4 5">
    <name type="scientific">Schaalia odontolytica</name>
    <dbReference type="NCBI Taxonomy" id="1660"/>
    <lineage>
        <taxon>Bacteria</taxon>
        <taxon>Bacillati</taxon>
        <taxon>Actinomycetota</taxon>
        <taxon>Actinomycetes</taxon>
        <taxon>Actinomycetales</taxon>
        <taxon>Actinomycetaceae</taxon>
        <taxon>Schaalia</taxon>
    </lineage>
</organism>
<dbReference type="EMBL" id="PKKM01000004">
    <property type="protein sequence ID" value="PKY64864.1"/>
    <property type="molecule type" value="Genomic_DNA"/>
</dbReference>
<dbReference type="SMART" id="SM00710">
    <property type="entry name" value="PbH1"/>
    <property type="match status" value="7"/>
</dbReference>
<dbReference type="InterPro" id="IPR033801">
    <property type="entry name" value="CBM6-CBM35-CBM36-like_1"/>
</dbReference>
<evidence type="ECO:0000313" key="5">
    <source>
        <dbReference type="Proteomes" id="UP000234198"/>
    </source>
</evidence>
<dbReference type="InterPro" id="IPR012334">
    <property type="entry name" value="Pectin_lyas_fold"/>
</dbReference>
<evidence type="ECO:0000256" key="1">
    <source>
        <dbReference type="SAM" id="SignalP"/>
    </source>
</evidence>
<dbReference type="Gene3D" id="2.60.120.260">
    <property type="entry name" value="Galactose-binding domain-like"/>
    <property type="match status" value="1"/>
</dbReference>
<dbReference type="Gene3D" id="2.160.20.10">
    <property type="entry name" value="Single-stranded right-handed beta-helix, Pectin lyase-like"/>
    <property type="match status" value="1"/>
</dbReference>
<dbReference type="Pfam" id="PF22816">
    <property type="entry name" value="CatAgl_D2"/>
    <property type="match status" value="1"/>
</dbReference>
<dbReference type="RefSeq" id="WP_101601181.1">
    <property type="nucleotide sequence ID" value="NZ_PKKM01000004.1"/>
</dbReference>
<dbReference type="Pfam" id="PF22815">
    <property type="entry name" value="CatAgl_D1"/>
    <property type="match status" value="1"/>
</dbReference>
<evidence type="ECO:0000259" key="2">
    <source>
        <dbReference type="Pfam" id="PF22815"/>
    </source>
</evidence>
<feature type="domain" description="Alpha-1,3-glucanase catalytic" evidence="3">
    <location>
        <begin position="229"/>
        <end position="490"/>
    </location>
</feature>
<feature type="chain" id="PRO_5014153006" evidence="1">
    <location>
        <begin position="29"/>
        <end position="670"/>
    </location>
</feature>
<protein>
    <submittedName>
        <fullName evidence="4">Pectate lyase</fullName>
    </submittedName>
</protein>